<evidence type="ECO:0000313" key="1">
    <source>
        <dbReference type="EMBL" id="MFC0222829.1"/>
    </source>
</evidence>
<name>A0ABV6E1H6_9ACTN</name>
<keyword evidence="2" id="KW-1185">Reference proteome</keyword>
<reference evidence="1 2" key="1">
    <citation type="submission" date="2024-09" db="EMBL/GenBank/DDBJ databases">
        <authorList>
            <person name="Sun Q."/>
            <person name="Mori K."/>
        </authorList>
    </citation>
    <scope>NUCLEOTIDE SEQUENCE [LARGE SCALE GENOMIC DNA]</scope>
    <source>
        <strain evidence="1 2">CCM 8654</strain>
    </source>
</reference>
<proteinExistence type="predicted"/>
<dbReference type="Proteomes" id="UP001589698">
    <property type="component" value="Unassembled WGS sequence"/>
</dbReference>
<evidence type="ECO:0000313" key="2">
    <source>
        <dbReference type="Proteomes" id="UP001589698"/>
    </source>
</evidence>
<sequence length="49" mass="5592">MATTTVRLVSEDRIYAIHISRAWILLAEAGRRDEVTDHSQPQTDRNSNP</sequence>
<dbReference type="EMBL" id="JBHLXH010000001">
    <property type="protein sequence ID" value="MFC0222829.1"/>
    <property type="molecule type" value="Genomic_DNA"/>
</dbReference>
<protein>
    <submittedName>
        <fullName evidence="1">Uncharacterized protein</fullName>
    </submittedName>
</protein>
<gene>
    <name evidence="1" type="ORF">ACFFJG_10080</name>
</gene>
<comment type="caution">
    <text evidence="1">The sequence shown here is derived from an EMBL/GenBank/DDBJ whole genome shotgun (WGS) entry which is preliminary data.</text>
</comment>
<dbReference type="RefSeq" id="WP_378518540.1">
    <property type="nucleotide sequence ID" value="NZ_CBCSDI010000032.1"/>
</dbReference>
<accession>A0ABV6E1H6</accession>
<organism evidence="1 2">
    <name type="scientific">Nocardioides zeicaulis</name>
    <dbReference type="NCBI Taxonomy" id="1776857"/>
    <lineage>
        <taxon>Bacteria</taxon>
        <taxon>Bacillati</taxon>
        <taxon>Actinomycetota</taxon>
        <taxon>Actinomycetes</taxon>
        <taxon>Propionibacteriales</taxon>
        <taxon>Nocardioidaceae</taxon>
        <taxon>Nocardioides</taxon>
    </lineage>
</organism>